<evidence type="ECO:0000256" key="1">
    <source>
        <dbReference type="SAM" id="SignalP"/>
    </source>
</evidence>
<protein>
    <submittedName>
        <fullName evidence="2">Uncharacterized protein DDB_G0274171-like</fullName>
    </submittedName>
</protein>
<gene>
    <name evidence="2" type="primary">LOC114324371</name>
</gene>
<proteinExistence type="predicted"/>
<dbReference type="InParanoid" id="A0A6P7EZF9"/>
<feature type="signal peptide" evidence="1">
    <location>
        <begin position="1"/>
        <end position="16"/>
    </location>
</feature>
<evidence type="ECO:0000313" key="2">
    <source>
        <dbReference type="RefSeq" id="XP_028127987.1"/>
    </source>
</evidence>
<reference evidence="2" key="1">
    <citation type="submission" date="2025-08" db="UniProtKB">
        <authorList>
            <consortium name="RefSeq"/>
        </authorList>
    </citation>
    <scope>IDENTIFICATION</scope>
    <source>
        <tissue evidence="2">Whole insect</tissue>
    </source>
</reference>
<sequence length="143" mass="16227">MWYLVFTFLNISYVFAANPNCTQIPEYCPTDEECTRVDCFEPETCGKGLVLKKLPCRCCRECVPVNCEVNCAAVQCLKPTCPRGQIPTTFRCRCCPRCAPAEYEPFCDGVRCLAVACRPNEVRYKPPCRCCPICIAWPFIETI</sequence>
<organism evidence="2">
    <name type="scientific">Diabrotica virgifera virgifera</name>
    <name type="common">western corn rootworm</name>
    <dbReference type="NCBI Taxonomy" id="50390"/>
    <lineage>
        <taxon>Eukaryota</taxon>
        <taxon>Metazoa</taxon>
        <taxon>Ecdysozoa</taxon>
        <taxon>Arthropoda</taxon>
        <taxon>Hexapoda</taxon>
        <taxon>Insecta</taxon>
        <taxon>Pterygota</taxon>
        <taxon>Neoptera</taxon>
        <taxon>Endopterygota</taxon>
        <taxon>Coleoptera</taxon>
        <taxon>Polyphaga</taxon>
        <taxon>Cucujiformia</taxon>
        <taxon>Chrysomeloidea</taxon>
        <taxon>Chrysomelidae</taxon>
        <taxon>Galerucinae</taxon>
        <taxon>Diabroticina</taxon>
        <taxon>Diabroticites</taxon>
        <taxon>Diabrotica</taxon>
    </lineage>
</organism>
<name>A0A6P7EZF9_DIAVI</name>
<feature type="chain" id="PRO_5028429949" evidence="1">
    <location>
        <begin position="17"/>
        <end position="143"/>
    </location>
</feature>
<dbReference type="AlphaFoldDB" id="A0A6P7EZF9"/>
<dbReference type="RefSeq" id="XP_028127987.1">
    <property type="nucleotide sequence ID" value="XM_028272186.1"/>
</dbReference>
<accession>A0A6P7EZF9</accession>
<keyword evidence="1" id="KW-0732">Signal</keyword>